<reference evidence="13 14" key="1">
    <citation type="journal article" date="2014" name="Am. J. Bot.">
        <title>Genome assembly and annotation for red clover (Trifolium pratense; Fabaceae).</title>
        <authorList>
            <person name="Istvanek J."/>
            <person name="Jaros M."/>
            <person name="Krenek A."/>
            <person name="Repkova J."/>
        </authorList>
    </citation>
    <scope>NUCLEOTIDE SEQUENCE [LARGE SCALE GENOMIC DNA]</scope>
    <source>
        <strain evidence="14">cv. Tatra</strain>
        <tissue evidence="13">Young leaves</tissue>
    </source>
</reference>
<evidence type="ECO:0000256" key="9">
    <source>
        <dbReference type="RuleBase" id="RU000682"/>
    </source>
</evidence>
<evidence type="ECO:0000256" key="11">
    <source>
        <dbReference type="SAM" id="MobiDB-lite"/>
    </source>
</evidence>
<evidence type="ECO:0000256" key="4">
    <source>
        <dbReference type="ARBA" id="ARBA00023125"/>
    </source>
</evidence>
<dbReference type="InterPro" id="IPR017970">
    <property type="entry name" value="Homeobox_CS"/>
</dbReference>
<dbReference type="SMART" id="SM00340">
    <property type="entry name" value="HALZ"/>
    <property type="match status" value="1"/>
</dbReference>
<dbReference type="Gramene" id="Tp57577_TGAC_v2_mRNA5571">
    <property type="protein sequence ID" value="Tp57577_TGAC_v2_mRNA5571"/>
    <property type="gene ID" value="Tp57577_TGAC_v2_gene5386"/>
</dbReference>
<dbReference type="SMART" id="SM00389">
    <property type="entry name" value="HOX"/>
    <property type="match status" value="1"/>
</dbReference>
<dbReference type="PROSITE" id="PS50071">
    <property type="entry name" value="HOMEOBOX_2"/>
    <property type="match status" value="1"/>
</dbReference>
<dbReference type="GO" id="GO:0000981">
    <property type="term" value="F:DNA-binding transcription factor activity, RNA polymerase II-specific"/>
    <property type="evidence" value="ECO:0007669"/>
    <property type="project" value="InterPro"/>
</dbReference>
<dbReference type="PANTHER" id="PTHR45714">
    <property type="entry name" value="HOMEOBOX-LEUCINE ZIPPER PROTEIN HAT14"/>
    <property type="match status" value="1"/>
</dbReference>
<dbReference type="AlphaFoldDB" id="A0A2K3NHU0"/>
<keyword evidence="5 8" id="KW-0371">Homeobox</keyword>
<dbReference type="EMBL" id="ASHM01021542">
    <property type="protein sequence ID" value="PNY02587.1"/>
    <property type="molecule type" value="Genomic_DNA"/>
</dbReference>
<dbReference type="GO" id="GO:0043565">
    <property type="term" value="F:sequence-specific DNA binding"/>
    <property type="evidence" value="ECO:0007669"/>
    <property type="project" value="InterPro"/>
</dbReference>
<keyword evidence="7 8" id="KW-0539">Nucleus</keyword>
<dbReference type="CDD" id="cd00086">
    <property type="entry name" value="homeodomain"/>
    <property type="match status" value="1"/>
</dbReference>
<evidence type="ECO:0000313" key="13">
    <source>
        <dbReference type="EMBL" id="PNY02587.1"/>
    </source>
</evidence>
<sequence>MEESDHEECNTGLCLGLGGGHVAKKEKKQKLVNKPLMACFDLAFEISPKGEAMNIYNNHSNIKKGERLSLERQQNYPNVTYSTDSENNNNNNNNNNDSRKKLRLTKEQSTILENTFKLHNTLNPVQKQSLADQLNLKTRQIEVWFQNRRARTKLKQTEVDYELLKKHCQNLSDENRRLKKELQELKLVQSPLCPQRTPSKPKMCSSCDHKLFKLNELENNN</sequence>
<dbReference type="SUPFAM" id="SSF46689">
    <property type="entry name" value="Homeodomain-like"/>
    <property type="match status" value="1"/>
</dbReference>
<comment type="similarity">
    <text evidence="2">Belongs to the HD-ZIP homeobox family. Class II subfamily.</text>
</comment>
<feature type="region of interest" description="Disordered" evidence="11">
    <location>
        <begin position="78"/>
        <end position="101"/>
    </location>
</feature>
<dbReference type="PANTHER" id="PTHR45714:SF72">
    <property type="entry name" value="HOMEOBOX-LEUCINE ZIPPER PROTEIN HOX26-RELATED"/>
    <property type="match status" value="1"/>
</dbReference>
<dbReference type="PROSITE" id="PS00027">
    <property type="entry name" value="HOMEOBOX_1"/>
    <property type="match status" value="1"/>
</dbReference>
<keyword evidence="10" id="KW-0175">Coiled coil</keyword>
<organism evidence="13 14">
    <name type="scientific">Trifolium pratense</name>
    <name type="common">Red clover</name>
    <dbReference type="NCBI Taxonomy" id="57577"/>
    <lineage>
        <taxon>Eukaryota</taxon>
        <taxon>Viridiplantae</taxon>
        <taxon>Streptophyta</taxon>
        <taxon>Embryophyta</taxon>
        <taxon>Tracheophyta</taxon>
        <taxon>Spermatophyta</taxon>
        <taxon>Magnoliopsida</taxon>
        <taxon>eudicotyledons</taxon>
        <taxon>Gunneridae</taxon>
        <taxon>Pentapetalae</taxon>
        <taxon>rosids</taxon>
        <taxon>fabids</taxon>
        <taxon>Fabales</taxon>
        <taxon>Fabaceae</taxon>
        <taxon>Papilionoideae</taxon>
        <taxon>50 kb inversion clade</taxon>
        <taxon>NPAAA clade</taxon>
        <taxon>Hologalegina</taxon>
        <taxon>IRL clade</taxon>
        <taxon>Trifolieae</taxon>
        <taxon>Trifolium</taxon>
    </lineage>
</organism>
<comment type="subcellular location">
    <subcellularLocation>
        <location evidence="1 8 9">Nucleus</location>
    </subcellularLocation>
</comment>
<dbReference type="InterPro" id="IPR001356">
    <property type="entry name" value="HD"/>
</dbReference>
<evidence type="ECO:0000256" key="8">
    <source>
        <dbReference type="PROSITE-ProRule" id="PRU00108"/>
    </source>
</evidence>
<dbReference type="Gene3D" id="1.10.10.60">
    <property type="entry name" value="Homeodomain-like"/>
    <property type="match status" value="1"/>
</dbReference>
<feature type="DNA-binding region" description="Homeobox" evidence="8">
    <location>
        <begin position="97"/>
        <end position="156"/>
    </location>
</feature>
<keyword evidence="6" id="KW-0804">Transcription</keyword>
<dbReference type="InterPro" id="IPR009057">
    <property type="entry name" value="Homeodomain-like_sf"/>
</dbReference>
<protein>
    <submittedName>
        <fullName evidence="13">Homeobox-leucine zipper protein HAT14-like</fullName>
    </submittedName>
</protein>
<gene>
    <name evidence="13" type="ORF">L195_g025899</name>
</gene>
<reference evidence="13 14" key="2">
    <citation type="journal article" date="2017" name="Front. Plant Sci.">
        <title>Gene Classification and Mining of Molecular Markers Useful in Red Clover (Trifolium pratense) Breeding.</title>
        <authorList>
            <person name="Istvanek J."/>
            <person name="Dluhosova J."/>
            <person name="Dluhos P."/>
            <person name="Patkova L."/>
            <person name="Nedelnik J."/>
            <person name="Repkova J."/>
        </authorList>
    </citation>
    <scope>NUCLEOTIDE SEQUENCE [LARGE SCALE GENOMIC DNA]</scope>
    <source>
        <strain evidence="14">cv. Tatra</strain>
        <tissue evidence="13">Young leaves</tissue>
    </source>
</reference>
<comment type="caution">
    <text evidence="13">The sequence shown here is derived from an EMBL/GenBank/DDBJ whole genome shotgun (WGS) entry which is preliminary data.</text>
</comment>
<evidence type="ECO:0000313" key="14">
    <source>
        <dbReference type="Proteomes" id="UP000236291"/>
    </source>
</evidence>
<evidence type="ECO:0000256" key="5">
    <source>
        <dbReference type="ARBA" id="ARBA00023155"/>
    </source>
</evidence>
<dbReference type="Pfam" id="PF00046">
    <property type="entry name" value="Homeodomain"/>
    <property type="match status" value="1"/>
</dbReference>
<feature type="compositionally biased region" description="Low complexity" evidence="11">
    <location>
        <begin position="87"/>
        <end position="96"/>
    </location>
</feature>
<evidence type="ECO:0000256" key="2">
    <source>
        <dbReference type="ARBA" id="ARBA00006074"/>
    </source>
</evidence>
<proteinExistence type="inferred from homology"/>
<dbReference type="GO" id="GO:0005634">
    <property type="term" value="C:nucleus"/>
    <property type="evidence" value="ECO:0007669"/>
    <property type="project" value="UniProtKB-SubCell"/>
</dbReference>
<dbReference type="Proteomes" id="UP000236291">
    <property type="component" value="Unassembled WGS sequence"/>
</dbReference>
<dbReference type="InterPro" id="IPR050762">
    <property type="entry name" value="HD-ZIP_Homeobox_LZ_Class_II"/>
</dbReference>
<evidence type="ECO:0000256" key="3">
    <source>
        <dbReference type="ARBA" id="ARBA00023015"/>
    </source>
</evidence>
<keyword evidence="3" id="KW-0805">Transcription regulation</keyword>
<evidence type="ECO:0000256" key="10">
    <source>
        <dbReference type="SAM" id="Coils"/>
    </source>
</evidence>
<feature type="coiled-coil region" evidence="10">
    <location>
        <begin position="147"/>
        <end position="188"/>
    </location>
</feature>
<evidence type="ECO:0000256" key="7">
    <source>
        <dbReference type="ARBA" id="ARBA00023242"/>
    </source>
</evidence>
<feature type="domain" description="Homeobox" evidence="12">
    <location>
        <begin position="95"/>
        <end position="155"/>
    </location>
</feature>
<name>A0A2K3NHU0_TRIPR</name>
<keyword evidence="4 8" id="KW-0238">DNA-binding</keyword>
<evidence type="ECO:0000256" key="1">
    <source>
        <dbReference type="ARBA" id="ARBA00004123"/>
    </source>
</evidence>
<accession>A0A2K3NHU0</accession>
<evidence type="ECO:0000256" key="6">
    <source>
        <dbReference type="ARBA" id="ARBA00023163"/>
    </source>
</evidence>
<dbReference type="InterPro" id="IPR003106">
    <property type="entry name" value="Leu_zip_homeo"/>
</dbReference>
<evidence type="ECO:0000259" key="12">
    <source>
        <dbReference type="PROSITE" id="PS50071"/>
    </source>
</evidence>
<dbReference type="Pfam" id="PF02183">
    <property type="entry name" value="HALZ"/>
    <property type="match status" value="1"/>
</dbReference>